<keyword evidence="5" id="KW-0272">Extracellular matrix</keyword>
<dbReference type="FunFam" id="3.30.2460.20:FF:000001">
    <property type="entry name" value="Wnt homolog"/>
    <property type="match status" value="1"/>
</dbReference>
<sequence>MTPGPGNMVMLLLLICPAHIIGIWWSMGVPLGGDPNGICRKARRLAELCLAEPGVVAEAAKGARLGLRECGFQFRARRWNCTGHGKGFDRILQQDIRETAFVNAIMAAGVLYAVTKACSLGELPQCGCEDARGRRPPLPSTSFSSPSSPSSPSAAAAAAAAAATAIHQPPSLGGAPSPLARGPAAAGVEVWEWGGCGDDVAFGYDKSRLYMEQQRRRRSGSDIKSLLDRHNHEAGRLALREHTRVECKCHGLSGSCALRTCWRRMPSFRDVGDRLRARFNGAFKVMGSNDGRSLTPVGGNAKPPGARDLLYSARSPDFCAPNRRTGSPGTRGRACNATSPDTGGCELLCCGRGVRRESVVSSEACRCRFQWCCVVHCDKCSVRRDLSVCL</sequence>
<comment type="function">
    <text evidence="10">Ligand for members of the frizzled family of seven transmembrane receptors.</text>
</comment>
<dbReference type="CDD" id="cd19338">
    <property type="entry name" value="Wnt_Wnt6"/>
    <property type="match status" value="1"/>
</dbReference>
<dbReference type="AlphaFoldDB" id="A0AAJ7U9Y0"/>
<dbReference type="GO" id="GO:0060070">
    <property type="term" value="P:canonical Wnt signaling pathway"/>
    <property type="evidence" value="ECO:0007669"/>
    <property type="project" value="TreeGrafter"/>
</dbReference>
<proteinExistence type="inferred from homology"/>
<keyword evidence="13" id="KW-1185">Reference proteome</keyword>
<dbReference type="PANTHER" id="PTHR12027">
    <property type="entry name" value="WNT RELATED"/>
    <property type="match status" value="1"/>
</dbReference>
<evidence type="ECO:0000256" key="8">
    <source>
        <dbReference type="ARBA" id="ARBA00023180"/>
    </source>
</evidence>
<dbReference type="GO" id="GO:0045165">
    <property type="term" value="P:cell fate commitment"/>
    <property type="evidence" value="ECO:0007669"/>
    <property type="project" value="TreeGrafter"/>
</dbReference>
<dbReference type="RefSeq" id="XP_032831375.1">
    <property type="nucleotide sequence ID" value="XM_032975484.1"/>
</dbReference>
<gene>
    <name evidence="14" type="primary">LOC116954729</name>
</gene>
<dbReference type="GO" id="GO:0030182">
    <property type="term" value="P:neuron differentiation"/>
    <property type="evidence" value="ECO:0007669"/>
    <property type="project" value="TreeGrafter"/>
</dbReference>
<name>A0AAJ7U9Y0_PETMA</name>
<evidence type="ECO:0000256" key="9">
    <source>
        <dbReference type="ARBA" id="ARBA00023288"/>
    </source>
</evidence>
<dbReference type="KEGG" id="pmrn:116954729"/>
<dbReference type="GO" id="GO:0005125">
    <property type="term" value="F:cytokine activity"/>
    <property type="evidence" value="ECO:0007669"/>
    <property type="project" value="TreeGrafter"/>
</dbReference>
<evidence type="ECO:0000256" key="2">
    <source>
        <dbReference type="ARBA" id="ARBA00005683"/>
    </source>
</evidence>
<dbReference type="Pfam" id="PF00110">
    <property type="entry name" value="wnt"/>
    <property type="match status" value="1"/>
</dbReference>
<evidence type="ECO:0000256" key="6">
    <source>
        <dbReference type="ARBA" id="ARBA00022687"/>
    </source>
</evidence>
<evidence type="ECO:0000256" key="10">
    <source>
        <dbReference type="RuleBase" id="RU003500"/>
    </source>
</evidence>
<comment type="subcellular location">
    <subcellularLocation>
        <location evidence="1 10">Secreted</location>
        <location evidence="1 10">Extracellular space</location>
        <location evidence="1 10">Extracellular matrix</location>
    </subcellularLocation>
</comment>
<reference evidence="14" key="1">
    <citation type="submission" date="2025-08" db="UniProtKB">
        <authorList>
            <consortium name="RefSeq"/>
        </authorList>
    </citation>
    <scope>IDENTIFICATION</scope>
    <source>
        <tissue evidence="14">Sperm</tissue>
    </source>
</reference>
<keyword evidence="8" id="KW-0325">Glycoprotein</keyword>
<evidence type="ECO:0000313" key="14">
    <source>
        <dbReference type="RefSeq" id="XP_032831375.1"/>
    </source>
</evidence>
<keyword evidence="4" id="KW-0964">Secreted</keyword>
<comment type="similarity">
    <text evidence="2 10">Belongs to the Wnt family.</text>
</comment>
<feature type="region of interest" description="Disordered" evidence="11">
    <location>
        <begin position="134"/>
        <end position="156"/>
    </location>
</feature>
<evidence type="ECO:0000256" key="4">
    <source>
        <dbReference type="ARBA" id="ARBA00022525"/>
    </source>
</evidence>
<accession>A0AAJ7U9Y0</accession>
<keyword evidence="6 10" id="KW-0879">Wnt signaling pathway</keyword>
<dbReference type="PROSITE" id="PS00246">
    <property type="entry name" value="WNT1"/>
    <property type="match status" value="1"/>
</dbReference>
<keyword evidence="7" id="KW-1015">Disulfide bond</keyword>
<dbReference type="GO" id="GO:0005109">
    <property type="term" value="F:frizzled binding"/>
    <property type="evidence" value="ECO:0007669"/>
    <property type="project" value="TreeGrafter"/>
</dbReference>
<keyword evidence="9" id="KW-0449">Lipoprotein</keyword>
<evidence type="ECO:0000256" key="12">
    <source>
        <dbReference type="SAM" id="SignalP"/>
    </source>
</evidence>
<dbReference type="Proteomes" id="UP001318040">
    <property type="component" value="Chromosome 56"/>
</dbReference>
<feature type="chain" id="PRO_5042479863" description="Protein Wnt" evidence="12">
    <location>
        <begin position="23"/>
        <end position="390"/>
    </location>
</feature>
<keyword evidence="3 10" id="KW-0217">Developmental protein</keyword>
<dbReference type="Gene3D" id="3.30.2460.20">
    <property type="match status" value="1"/>
</dbReference>
<evidence type="ECO:0000256" key="11">
    <source>
        <dbReference type="SAM" id="MobiDB-lite"/>
    </source>
</evidence>
<evidence type="ECO:0000256" key="3">
    <source>
        <dbReference type="ARBA" id="ARBA00022473"/>
    </source>
</evidence>
<dbReference type="InterPro" id="IPR043158">
    <property type="entry name" value="Wnt_C"/>
</dbReference>
<dbReference type="PANTHER" id="PTHR12027:SF72">
    <property type="entry name" value="PROTEIN WNT-6"/>
    <property type="match status" value="1"/>
</dbReference>
<keyword evidence="12" id="KW-0732">Signal</keyword>
<organism evidence="13 14">
    <name type="scientific">Petromyzon marinus</name>
    <name type="common">Sea lamprey</name>
    <dbReference type="NCBI Taxonomy" id="7757"/>
    <lineage>
        <taxon>Eukaryota</taxon>
        <taxon>Metazoa</taxon>
        <taxon>Chordata</taxon>
        <taxon>Craniata</taxon>
        <taxon>Vertebrata</taxon>
        <taxon>Cyclostomata</taxon>
        <taxon>Hyperoartia</taxon>
        <taxon>Petromyzontiformes</taxon>
        <taxon>Petromyzontidae</taxon>
        <taxon>Petromyzon</taxon>
    </lineage>
</organism>
<dbReference type="GO" id="GO:0005615">
    <property type="term" value="C:extracellular space"/>
    <property type="evidence" value="ECO:0007669"/>
    <property type="project" value="TreeGrafter"/>
</dbReference>
<evidence type="ECO:0000313" key="13">
    <source>
        <dbReference type="Proteomes" id="UP001318040"/>
    </source>
</evidence>
<dbReference type="InterPro" id="IPR005817">
    <property type="entry name" value="Wnt"/>
</dbReference>
<dbReference type="InterPro" id="IPR009143">
    <property type="entry name" value="Wnt6"/>
</dbReference>
<dbReference type="PRINTS" id="PR01349">
    <property type="entry name" value="WNTPROTEIN"/>
</dbReference>
<dbReference type="SMART" id="SM00097">
    <property type="entry name" value="WNT1"/>
    <property type="match status" value="1"/>
</dbReference>
<evidence type="ECO:0000256" key="1">
    <source>
        <dbReference type="ARBA" id="ARBA00004498"/>
    </source>
</evidence>
<dbReference type="InterPro" id="IPR018161">
    <property type="entry name" value="Wnt_CS"/>
</dbReference>
<evidence type="ECO:0000256" key="7">
    <source>
        <dbReference type="ARBA" id="ARBA00023157"/>
    </source>
</evidence>
<protein>
    <recommendedName>
        <fullName evidence="10">Protein Wnt</fullName>
    </recommendedName>
</protein>
<feature type="signal peptide" evidence="12">
    <location>
        <begin position="1"/>
        <end position="22"/>
    </location>
</feature>
<evidence type="ECO:0000256" key="5">
    <source>
        <dbReference type="ARBA" id="ARBA00022530"/>
    </source>
</evidence>
<feature type="compositionally biased region" description="Low complexity" evidence="11">
    <location>
        <begin position="140"/>
        <end position="156"/>
    </location>
</feature>